<dbReference type="InterPro" id="IPR009078">
    <property type="entry name" value="Ferritin-like_SF"/>
</dbReference>
<dbReference type="OrthoDB" id="295131at2157"/>
<gene>
    <name evidence="1" type="ORF">EA473_10030</name>
</gene>
<dbReference type="NCBIfam" id="TIGR02156">
    <property type="entry name" value="PA_CoA_Oxy1"/>
    <property type="match status" value="1"/>
</dbReference>
<dbReference type="InterPro" id="IPR011881">
    <property type="entry name" value="PaaA"/>
</dbReference>
<dbReference type="AlphaFoldDB" id="A0A3N6MDY5"/>
<organism evidence="1 2">
    <name type="scientific">Natrarchaeobius chitinivorans</name>
    <dbReference type="NCBI Taxonomy" id="1679083"/>
    <lineage>
        <taxon>Archaea</taxon>
        <taxon>Methanobacteriati</taxon>
        <taxon>Methanobacteriota</taxon>
        <taxon>Stenosarchaea group</taxon>
        <taxon>Halobacteria</taxon>
        <taxon>Halobacteriales</taxon>
        <taxon>Natrialbaceae</taxon>
        <taxon>Natrarchaeobius</taxon>
    </lineage>
</organism>
<sequence length="313" mass="36350">MELEERIAEGQTIEPTDDLTDEYERLVSRIVQFTANSELIGAFTERPMIERAPNYHRKLALLAKNQDEIGHALMQYRIAEDLGRDREQMLEDLLDGKVGYGSSMQFPVDDWIELTAFTCLTDGAAMILQHSLLQTSYGPYARVMRRICREEEFHLRHGRDLLREYATGTRAQQEAMQEAVDRWWPRGMLFFGPTDDEQSDAALRMYDLGIRTKSNDELRQDYLDFWVPKLDELGLEIPDDKLEYDEEAGEWSYTEPSMEMLEKIRTEGGPAGQRRLDERRRVFDDTKWVRDALAAHNDRATNRIGDNLDATAD</sequence>
<dbReference type="EMBL" id="REGA01000007">
    <property type="protein sequence ID" value="RQG94830.1"/>
    <property type="molecule type" value="Genomic_DNA"/>
</dbReference>
<dbReference type="GO" id="GO:0097266">
    <property type="term" value="F:phenylacetyl-CoA 1,2-epoxidase activity"/>
    <property type="evidence" value="ECO:0007669"/>
    <property type="project" value="InterPro"/>
</dbReference>
<dbReference type="PANTHER" id="PTHR30458">
    <property type="entry name" value="PHENYLACETIC ACID DEGRADATION PROTEIN PAA"/>
    <property type="match status" value="1"/>
</dbReference>
<dbReference type="InterPro" id="IPR052703">
    <property type="entry name" value="Aromatic_CoA_ox/epox"/>
</dbReference>
<proteinExistence type="predicted"/>
<dbReference type="GO" id="GO:0005829">
    <property type="term" value="C:cytosol"/>
    <property type="evidence" value="ECO:0007669"/>
    <property type="project" value="TreeGrafter"/>
</dbReference>
<evidence type="ECO:0000313" key="1">
    <source>
        <dbReference type="EMBL" id="RQG94830.1"/>
    </source>
</evidence>
<dbReference type="Gene3D" id="1.20.1260.10">
    <property type="match status" value="1"/>
</dbReference>
<comment type="caution">
    <text evidence="1">The sequence shown here is derived from an EMBL/GenBank/DDBJ whole genome shotgun (WGS) entry which is preliminary data.</text>
</comment>
<name>A0A3N6MDY5_NATCH</name>
<dbReference type="InterPro" id="IPR007814">
    <property type="entry name" value="PaaA_PaaC"/>
</dbReference>
<dbReference type="PANTHER" id="PTHR30458:SF2">
    <property type="entry name" value="1,2-PHENYLACETYL-COA EPOXIDASE, SUBUNIT A"/>
    <property type="match status" value="1"/>
</dbReference>
<dbReference type="RefSeq" id="WP_124195490.1">
    <property type="nucleotide sequence ID" value="NZ_REGA01000007.1"/>
</dbReference>
<evidence type="ECO:0000313" key="2">
    <source>
        <dbReference type="Proteomes" id="UP000282323"/>
    </source>
</evidence>
<protein>
    <submittedName>
        <fullName evidence="1">1,2-phenylacetyl-CoA epoxidase subunit A</fullName>
    </submittedName>
</protein>
<accession>A0A3N6MDY5</accession>
<keyword evidence="2" id="KW-1185">Reference proteome</keyword>
<dbReference type="Pfam" id="PF05138">
    <property type="entry name" value="PaaA_PaaC"/>
    <property type="match status" value="1"/>
</dbReference>
<reference evidence="1 2" key="1">
    <citation type="submission" date="2018-10" db="EMBL/GenBank/DDBJ databases">
        <title>Natrarchaeobius chitinivorans gen. nov., sp. nov., and Natrarchaeobius haloalkaliphilus sp. nov., alkaliphilic, chitin-utilizing haloarchaea from hypersaline alkaline lakes.</title>
        <authorList>
            <person name="Sorokin D.Y."/>
            <person name="Elcheninov A.G."/>
            <person name="Kostrikina N.A."/>
            <person name="Bale N.J."/>
            <person name="Sinninghe Damste J.S."/>
            <person name="Khijniak T.V."/>
            <person name="Kublanov I.V."/>
            <person name="Toshchakov S.V."/>
        </authorList>
    </citation>
    <scope>NUCLEOTIDE SEQUENCE [LARGE SCALE GENOMIC DNA]</scope>
    <source>
        <strain evidence="1 2">AArcht4T</strain>
    </source>
</reference>
<dbReference type="InterPro" id="IPR012347">
    <property type="entry name" value="Ferritin-like"/>
</dbReference>
<dbReference type="SUPFAM" id="SSF47240">
    <property type="entry name" value="Ferritin-like"/>
    <property type="match status" value="1"/>
</dbReference>
<dbReference type="Proteomes" id="UP000282323">
    <property type="component" value="Unassembled WGS sequence"/>
</dbReference>
<dbReference type="GO" id="GO:0010124">
    <property type="term" value="P:phenylacetate catabolic process"/>
    <property type="evidence" value="ECO:0007669"/>
    <property type="project" value="InterPro"/>
</dbReference>